<evidence type="ECO:0000256" key="2">
    <source>
        <dbReference type="ARBA" id="ARBA00022676"/>
    </source>
</evidence>
<dbReference type="PANTHER" id="PTHR43179:SF12">
    <property type="entry name" value="GALACTOFURANOSYLTRANSFERASE GLFT2"/>
    <property type="match status" value="1"/>
</dbReference>
<gene>
    <name evidence="4" type="ORF">COW98_02585</name>
</gene>
<evidence type="ECO:0000313" key="5">
    <source>
        <dbReference type="Proteomes" id="UP000231021"/>
    </source>
</evidence>
<dbReference type="Proteomes" id="UP000231021">
    <property type="component" value="Unassembled WGS sequence"/>
</dbReference>
<proteinExistence type="inferred from homology"/>
<reference evidence="4 5" key="1">
    <citation type="submission" date="2017-09" db="EMBL/GenBank/DDBJ databases">
        <title>Depth-based differentiation of microbial function through sediment-hosted aquifers and enrichment of novel symbionts in the deep terrestrial subsurface.</title>
        <authorList>
            <person name="Probst A.J."/>
            <person name="Ladd B."/>
            <person name="Jarett J.K."/>
            <person name="Geller-Mcgrath D.E."/>
            <person name="Sieber C.M."/>
            <person name="Emerson J.B."/>
            <person name="Anantharaman K."/>
            <person name="Thomas B.C."/>
            <person name="Malmstrom R."/>
            <person name="Stieglmeier M."/>
            <person name="Klingl A."/>
            <person name="Woyke T."/>
            <person name="Ryan C.M."/>
            <person name="Banfield J.F."/>
        </authorList>
    </citation>
    <scope>NUCLEOTIDE SEQUENCE [LARGE SCALE GENOMIC DNA]</scope>
    <source>
        <strain evidence="4">CG22_combo_CG10-13_8_21_14_all_35_9</strain>
    </source>
</reference>
<evidence type="ECO:0000313" key="4">
    <source>
        <dbReference type="EMBL" id="PIP62707.1"/>
    </source>
</evidence>
<organism evidence="4 5">
    <name type="scientific">Candidatus Roizmanbacteria bacterium CG22_combo_CG10-13_8_21_14_all_35_9</name>
    <dbReference type="NCBI Taxonomy" id="1974861"/>
    <lineage>
        <taxon>Bacteria</taxon>
        <taxon>Candidatus Roizmaniibacteriota</taxon>
    </lineage>
</organism>
<dbReference type="PANTHER" id="PTHR43179">
    <property type="entry name" value="RHAMNOSYLTRANSFERASE WBBL"/>
    <property type="match status" value="1"/>
</dbReference>
<sequence length="286" mass="33689">MEKKENFERIDFEKNPMIGLVTVNYSQYQLTREFLDSLASVKNSQNCSIFIADVSSKKEDLKLLKKYPFKIQVELLSNHGYAYGINQGVKYFLKRKFNQFCAINNDIFFDNNFLLEAEKSFKKKDIFGGKIYYAPGFEYHKKYKKEELGKVLWYAGGVNDWKNVVTIHRGVDEVDIGQYDKEKETDFITGCMLFFSKKVVDTIGFWNENYFLYYEDSDFCERAKRARFKLYYNPGIIIYHKNAQSTGGSGSPLHQKYQRKNRLIFGLKYAPLRTKIHLIKNYLLGK</sequence>
<accession>A0A2H0BYF7</accession>
<evidence type="ECO:0000256" key="3">
    <source>
        <dbReference type="ARBA" id="ARBA00022679"/>
    </source>
</evidence>
<comment type="caution">
    <text evidence="4">The sequence shown here is derived from an EMBL/GenBank/DDBJ whole genome shotgun (WGS) entry which is preliminary data.</text>
</comment>
<evidence type="ECO:0000256" key="1">
    <source>
        <dbReference type="ARBA" id="ARBA00006739"/>
    </source>
</evidence>
<comment type="similarity">
    <text evidence="1">Belongs to the glycosyltransferase 2 family.</text>
</comment>
<name>A0A2H0BYF7_9BACT</name>
<dbReference type="InterPro" id="IPR029044">
    <property type="entry name" value="Nucleotide-diphossugar_trans"/>
</dbReference>
<dbReference type="SUPFAM" id="SSF53448">
    <property type="entry name" value="Nucleotide-diphospho-sugar transferases"/>
    <property type="match status" value="1"/>
</dbReference>
<keyword evidence="3" id="KW-0808">Transferase</keyword>
<dbReference type="AlphaFoldDB" id="A0A2H0BYF7"/>
<dbReference type="Gene3D" id="3.90.550.10">
    <property type="entry name" value="Spore Coat Polysaccharide Biosynthesis Protein SpsA, Chain A"/>
    <property type="match status" value="1"/>
</dbReference>
<dbReference type="GO" id="GO:0016757">
    <property type="term" value="F:glycosyltransferase activity"/>
    <property type="evidence" value="ECO:0007669"/>
    <property type="project" value="UniProtKB-KW"/>
</dbReference>
<keyword evidence="2" id="KW-0328">Glycosyltransferase</keyword>
<dbReference type="EMBL" id="PCTB01000051">
    <property type="protein sequence ID" value="PIP62707.1"/>
    <property type="molecule type" value="Genomic_DNA"/>
</dbReference>
<protein>
    <submittedName>
        <fullName evidence="4">Uncharacterized protein</fullName>
    </submittedName>
</protein>